<dbReference type="Pfam" id="PF05869">
    <property type="entry name" value="Dam"/>
    <property type="match status" value="1"/>
</dbReference>
<evidence type="ECO:0000313" key="3">
    <source>
        <dbReference type="EMBL" id="CAB4222289.1"/>
    </source>
</evidence>
<proteinExistence type="predicted"/>
<reference evidence="2" key="1">
    <citation type="submission" date="2020-05" db="EMBL/GenBank/DDBJ databases">
        <authorList>
            <person name="Chiriac C."/>
            <person name="Salcher M."/>
            <person name="Ghai R."/>
            <person name="Kavagutti S V."/>
        </authorList>
    </citation>
    <scope>NUCLEOTIDE SEQUENCE</scope>
</reference>
<evidence type="ECO:0000313" key="1">
    <source>
        <dbReference type="EMBL" id="CAB4167542.1"/>
    </source>
</evidence>
<protein>
    <submittedName>
        <fullName evidence="2">DNA N-6-adenine-methyltransferase</fullName>
    </submittedName>
</protein>
<dbReference type="GO" id="GO:0009007">
    <property type="term" value="F:site-specific DNA-methyltransferase (adenine-specific) activity"/>
    <property type="evidence" value="ECO:0007669"/>
    <property type="project" value="InterPro"/>
</dbReference>
<evidence type="ECO:0000313" key="2">
    <source>
        <dbReference type="EMBL" id="CAB4196184.1"/>
    </source>
</evidence>
<organism evidence="2">
    <name type="scientific">uncultured Caudovirales phage</name>
    <dbReference type="NCBI Taxonomy" id="2100421"/>
    <lineage>
        <taxon>Viruses</taxon>
        <taxon>Duplodnaviria</taxon>
        <taxon>Heunggongvirae</taxon>
        <taxon>Uroviricota</taxon>
        <taxon>Caudoviricetes</taxon>
        <taxon>Peduoviridae</taxon>
        <taxon>Maltschvirus</taxon>
        <taxon>Maltschvirus maltsch</taxon>
    </lineage>
</organism>
<keyword evidence="2" id="KW-0489">Methyltransferase</keyword>
<sequence length="252" mass="27429">MNTAPLFAGIGGHHHGRSATDEWLTPPAIIDSLGGWRSFDLDPCSPMARPFPTARSHLTVADNGLLQAWVGRIWLNPPYGRTIGRWLGRMAGHNSGIALIFARTDTEPFFRHVWGAASALLFLKGRLDFLTVAGVPAQGTSGRAQNSGAPSVLCAYGHSDADVLAGCGLDGHFVPLRLPRSVVVLAVPASWRDEVLAWLRGHRGPVVLGELYRAFSHHPKAARNPNYRAKIRQVLQQGPFRRVARGQWECAA</sequence>
<dbReference type="InterPro" id="IPR008593">
    <property type="entry name" value="Dam_MeTrfase"/>
</dbReference>
<dbReference type="GO" id="GO:0032259">
    <property type="term" value="P:methylation"/>
    <property type="evidence" value="ECO:0007669"/>
    <property type="project" value="UniProtKB-KW"/>
</dbReference>
<gene>
    <name evidence="2" type="ORF">UFOVP1293_84</name>
    <name evidence="3" type="ORF">UFOVP1644_7</name>
    <name evidence="1" type="ORF">UFOVP860_27</name>
</gene>
<dbReference type="EMBL" id="LR797244">
    <property type="protein sequence ID" value="CAB4196184.1"/>
    <property type="molecule type" value="Genomic_DNA"/>
</dbReference>
<dbReference type="EMBL" id="LR797513">
    <property type="protein sequence ID" value="CAB4222289.1"/>
    <property type="molecule type" value="Genomic_DNA"/>
</dbReference>
<dbReference type="GO" id="GO:0009307">
    <property type="term" value="P:DNA restriction-modification system"/>
    <property type="evidence" value="ECO:0007669"/>
    <property type="project" value="InterPro"/>
</dbReference>
<name>A0A6J5RW43_9CAUD</name>
<dbReference type="EMBL" id="LR796812">
    <property type="protein sequence ID" value="CAB4167542.1"/>
    <property type="molecule type" value="Genomic_DNA"/>
</dbReference>
<keyword evidence="2" id="KW-0808">Transferase</keyword>
<dbReference type="GO" id="GO:0003677">
    <property type="term" value="F:DNA binding"/>
    <property type="evidence" value="ECO:0007669"/>
    <property type="project" value="InterPro"/>
</dbReference>
<accession>A0A6J5RW43</accession>